<keyword evidence="3" id="KW-0862">Zinc</keyword>
<name>A0A0E0K3N5_ORYPU</name>
<dbReference type="STRING" id="4537.A0A0E0K3N5"/>
<dbReference type="AlphaFoldDB" id="A0A0E0K3N5"/>
<dbReference type="InterPro" id="IPR013083">
    <property type="entry name" value="Znf_RING/FYVE/PHD"/>
</dbReference>
<evidence type="ECO:0000313" key="6">
    <source>
        <dbReference type="EnsemblPlants" id="OPUNC02G25750.1"/>
    </source>
</evidence>
<accession>A0A0E0K3N5</accession>
<dbReference type="EnsemblPlants" id="OPUNC02G25750.1">
    <property type="protein sequence ID" value="OPUNC02G25750.1"/>
    <property type="gene ID" value="OPUNC02G25750"/>
</dbReference>
<dbReference type="HOGENOM" id="CLU_013137_18_2_1"/>
<dbReference type="Proteomes" id="UP000026962">
    <property type="component" value="Chromosome 2"/>
</dbReference>
<proteinExistence type="predicted"/>
<evidence type="ECO:0000256" key="3">
    <source>
        <dbReference type="ARBA" id="ARBA00022833"/>
    </source>
</evidence>
<dbReference type="PROSITE" id="PS50089">
    <property type="entry name" value="ZF_RING_2"/>
    <property type="match status" value="1"/>
</dbReference>
<keyword evidence="7" id="KW-1185">Reference proteome</keyword>
<dbReference type="Pfam" id="PF13639">
    <property type="entry name" value="zf-RING_2"/>
    <property type="match status" value="1"/>
</dbReference>
<dbReference type="Gene3D" id="3.30.40.10">
    <property type="entry name" value="Zinc/RING finger domain, C3HC4 (zinc finger)"/>
    <property type="match status" value="1"/>
</dbReference>
<dbReference type="InterPro" id="IPR001841">
    <property type="entry name" value="Znf_RING"/>
</dbReference>
<dbReference type="GO" id="GO:0061630">
    <property type="term" value="F:ubiquitin protein ligase activity"/>
    <property type="evidence" value="ECO:0007669"/>
    <property type="project" value="TreeGrafter"/>
</dbReference>
<dbReference type="SMART" id="SM00184">
    <property type="entry name" value="RING"/>
    <property type="match status" value="1"/>
</dbReference>
<organism evidence="6">
    <name type="scientific">Oryza punctata</name>
    <name type="common">Red rice</name>
    <dbReference type="NCBI Taxonomy" id="4537"/>
    <lineage>
        <taxon>Eukaryota</taxon>
        <taxon>Viridiplantae</taxon>
        <taxon>Streptophyta</taxon>
        <taxon>Embryophyta</taxon>
        <taxon>Tracheophyta</taxon>
        <taxon>Spermatophyta</taxon>
        <taxon>Magnoliopsida</taxon>
        <taxon>Liliopsida</taxon>
        <taxon>Poales</taxon>
        <taxon>Poaceae</taxon>
        <taxon>BOP clade</taxon>
        <taxon>Oryzoideae</taxon>
        <taxon>Oryzeae</taxon>
        <taxon>Oryzinae</taxon>
        <taxon>Oryza</taxon>
    </lineage>
</organism>
<dbReference type="SUPFAM" id="SSF57850">
    <property type="entry name" value="RING/U-box"/>
    <property type="match status" value="1"/>
</dbReference>
<evidence type="ECO:0000256" key="4">
    <source>
        <dbReference type="PROSITE-ProRule" id="PRU00175"/>
    </source>
</evidence>
<dbReference type="PANTHER" id="PTHR45969">
    <property type="entry name" value="RING ZINC FINGER PROTEIN-RELATED"/>
    <property type="match status" value="1"/>
</dbReference>
<sequence length="166" mass="18067">MGFPLVCYCMAIPKPLIALVKLLAAIREALQLMLFVVGICHHPERSGRPAAVDAPLPDEVKDRLPPLEFAQLLAASEHCCDDNDDDDAVAGCIVCLERLEANDVVRRLGNCAHAFHRGCIDRWIDLGRLTCPLCRSNLLPRARPAAAGGPRGRLGRLATRLTGVAW</sequence>
<keyword evidence="1" id="KW-0479">Metal-binding</keyword>
<feature type="domain" description="RING-type" evidence="5">
    <location>
        <begin position="92"/>
        <end position="135"/>
    </location>
</feature>
<dbReference type="eggNOG" id="KOG0800">
    <property type="taxonomic scope" value="Eukaryota"/>
</dbReference>
<dbReference type="PANTHER" id="PTHR45969:SF25">
    <property type="entry name" value="OS02G0682300 PROTEIN"/>
    <property type="match status" value="1"/>
</dbReference>
<protein>
    <recommendedName>
        <fullName evidence="5">RING-type domain-containing protein</fullName>
    </recommendedName>
</protein>
<evidence type="ECO:0000313" key="7">
    <source>
        <dbReference type="Proteomes" id="UP000026962"/>
    </source>
</evidence>
<dbReference type="GO" id="GO:0016567">
    <property type="term" value="P:protein ubiquitination"/>
    <property type="evidence" value="ECO:0007669"/>
    <property type="project" value="TreeGrafter"/>
</dbReference>
<dbReference type="OMA" id="CQQCRDH"/>
<evidence type="ECO:0000256" key="1">
    <source>
        <dbReference type="ARBA" id="ARBA00022723"/>
    </source>
</evidence>
<evidence type="ECO:0000259" key="5">
    <source>
        <dbReference type="PROSITE" id="PS50089"/>
    </source>
</evidence>
<reference evidence="6" key="2">
    <citation type="submission" date="2018-05" db="EMBL/GenBank/DDBJ databases">
        <title>OpunRS2 (Oryza punctata Reference Sequence Version 2).</title>
        <authorList>
            <person name="Zhang J."/>
            <person name="Kudrna D."/>
            <person name="Lee S."/>
            <person name="Talag J."/>
            <person name="Welchert J."/>
            <person name="Wing R.A."/>
        </authorList>
    </citation>
    <scope>NUCLEOTIDE SEQUENCE [LARGE SCALE GENOMIC DNA]</scope>
</reference>
<dbReference type="Gramene" id="OPUNC02G25750.1">
    <property type="protein sequence ID" value="OPUNC02G25750.1"/>
    <property type="gene ID" value="OPUNC02G25750"/>
</dbReference>
<reference evidence="6" key="1">
    <citation type="submission" date="2015-04" db="UniProtKB">
        <authorList>
            <consortium name="EnsemblPlants"/>
        </authorList>
    </citation>
    <scope>IDENTIFICATION</scope>
</reference>
<keyword evidence="2 4" id="KW-0863">Zinc-finger</keyword>
<dbReference type="GO" id="GO:0008270">
    <property type="term" value="F:zinc ion binding"/>
    <property type="evidence" value="ECO:0007669"/>
    <property type="project" value="UniProtKB-KW"/>
</dbReference>
<evidence type="ECO:0000256" key="2">
    <source>
        <dbReference type="ARBA" id="ARBA00022771"/>
    </source>
</evidence>